<keyword evidence="2 3" id="KW-0040">ANK repeat</keyword>
<gene>
    <name evidence="4" type="ORF">MJB10_03130</name>
</gene>
<feature type="repeat" description="ANK" evidence="3">
    <location>
        <begin position="94"/>
        <end position="126"/>
    </location>
</feature>
<evidence type="ECO:0000313" key="4">
    <source>
        <dbReference type="EMBL" id="WNR45160.1"/>
    </source>
</evidence>
<dbReference type="Pfam" id="PF00023">
    <property type="entry name" value="Ank"/>
    <property type="match status" value="1"/>
</dbReference>
<organism evidence="4 5">
    <name type="scientific">Paenibacillus roseopurpureus</name>
    <dbReference type="NCBI Taxonomy" id="2918901"/>
    <lineage>
        <taxon>Bacteria</taxon>
        <taxon>Bacillati</taxon>
        <taxon>Bacillota</taxon>
        <taxon>Bacilli</taxon>
        <taxon>Bacillales</taxon>
        <taxon>Paenibacillaceae</taxon>
        <taxon>Paenibacillus</taxon>
    </lineage>
</organism>
<dbReference type="Gene3D" id="1.25.40.20">
    <property type="entry name" value="Ankyrin repeat-containing domain"/>
    <property type="match status" value="2"/>
</dbReference>
<evidence type="ECO:0000256" key="3">
    <source>
        <dbReference type="PROSITE-ProRule" id="PRU00023"/>
    </source>
</evidence>
<reference evidence="4" key="1">
    <citation type="submission" date="2022-02" db="EMBL/GenBank/DDBJ databases">
        <title>Paenibacillus sp. MBLB1832 Whole Genome Shotgun Sequencing.</title>
        <authorList>
            <person name="Hwang C.Y."/>
            <person name="Cho E.-S."/>
            <person name="Seo M.-J."/>
        </authorList>
    </citation>
    <scope>NUCLEOTIDE SEQUENCE</scope>
    <source>
        <strain evidence="4">MBLB1832</strain>
    </source>
</reference>
<keyword evidence="1" id="KW-0677">Repeat</keyword>
<dbReference type="PROSITE" id="PS50297">
    <property type="entry name" value="ANK_REP_REGION"/>
    <property type="match status" value="1"/>
</dbReference>
<name>A0AA96LV20_9BACL</name>
<dbReference type="AlphaFoldDB" id="A0AA96LV20"/>
<evidence type="ECO:0000256" key="1">
    <source>
        <dbReference type="ARBA" id="ARBA00022737"/>
    </source>
</evidence>
<dbReference type="SUPFAM" id="SSF48403">
    <property type="entry name" value="Ankyrin repeat"/>
    <property type="match status" value="1"/>
</dbReference>
<dbReference type="InterPro" id="IPR036770">
    <property type="entry name" value="Ankyrin_rpt-contain_sf"/>
</dbReference>
<accession>A0AA96LV20</accession>
<dbReference type="PANTHER" id="PTHR24198">
    <property type="entry name" value="ANKYRIN REPEAT AND PROTEIN KINASE DOMAIN-CONTAINING PROTEIN"/>
    <property type="match status" value="1"/>
</dbReference>
<dbReference type="Proteomes" id="UP001304650">
    <property type="component" value="Chromosome"/>
</dbReference>
<proteinExistence type="predicted"/>
<dbReference type="KEGG" id="proo:MJB10_03130"/>
<sequence>MVYIVIISENDPLAVTLLEVICTGDIPGLQKLLTENSGLATARIIGSDMRNGNVSRTLLHVATDWPGHLPNGALTIATLVKAGAEVNARIVGPHVETPLHWAASSDDIEVLDALLDAGADMEASGAVIAGGTPLDDAVAFGQWRAAHRLVERGASFALWHAAALGLLDDMEAHFTGTTLTQRYPWGAGHYPPPDEVTVAFWCACHGGQRHSAEYLLERGAELNWISVWDGLTPLDAAKRSATGDLVQWLHNRGAKSVKELHR</sequence>
<dbReference type="PANTHER" id="PTHR24198:SF194">
    <property type="entry name" value="INVERSIN-A"/>
    <property type="match status" value="1"/>
</dbReference>
<dbReference type="EMBL" id="CP130319">
    <property type="protein sequence ID" value="WNR45160.1"/>
    <property type="molecule type" value="Genomic_DNA"/>
</dbReference>
<evidence type="ECO:0000256" key="2">
    <source>
        <dbReference type="ARBA" id="ARBA00023043"/>
    </source>
</evidence>
<dbReference type="InterPro" id="IPR002110">
    <property type="entry name" value="Ankyrin_rpt"/>
</dbReference>
<dbReference type="RefSeq" id="WP_314801674.1">
    <property type="nucleotide sequence ID" value="NZ_CP130319.1"/>
</dbReference>
<protein>
    <submittedName>
        <fullName evidence="4">Ankyrin repeat domain-containing protein</fullName>
    </submittedName>
</protein>
<evidence type="ECO:0000313" key="5">
    <source>
        <dbReference type="Proteomes" id="UP001304650"/>
    </source>
</evidence>
<keyword evidence="5" id="KW-1185">Reference proteome</keyword>
<dbReference type="PROSITE" id="PS50088">
    <property type="entry name" value="ANK_REPEAT"/>
    <property type="match status" value="1"/>
</dbReference>
<dbReference type="SMART" id="SM00248">
    <property type="entry name" value="ANK"/>
    <property type="match status" value="5"/>
</dbReference>